<dbReference type="InterPro" id="IPR042115">
    <property type="entry name" value="PriA_3primeBD_sf"/>
</dbReference>
<evidence type="ECO:0000256" key="3">
    <source>
        <dbReference type="ARBA" id="ARBA00023125"/>
    </source>
</evidence>
<dbReference type="GO" id="GO:0006310">
    <property type="term" value="P:DNA recombination"/>
    <property type="evidence" value="ECO:0007669"/>
    <property type="project" value="TreeGrafter"/>
</dbReference>
<dbReference type="Pfam" id="PF17764">
    <property type="entry name" value="PriA_3primeBD"/>
    <property type="match status" value="1"/>
</dbReference>
<accession>A0AA37XBL8</accession>
<evidence type="ECO:0000259" key="4">
    <source>
        <dbReference type="Pfam" id="PF17764"/>
    </source>
</evidence>
<dbReference type="Gene3D" id="3.40.50.300">
    <property type="entry name" value="P-loop containing nucleotide triphosphate hydrolases"/>
    <property type="match status" value="1"/>
</dbReference>
<keyword evidence="2" id="KW-0067">ATP-binding</keyword>
<feature type="domain" description="Primosomal protein N' 3' DNA-binding" evidence="4">
    <location>
        <begin position="10"/>
        <end position="110"/>
    </location>
</feature>
<dbReference type="InterPro" id="IPR041222">
    <property type="entry name" value="PriA_3primeBD"/>
</dbReference>
<dbReference type="Proteomes" id="UP001157160">
    <property type="component" value="Unassembled WGS sequence"/>
</dbReference>
<dbReference type="GO" id="GO:0006270">
    <property type="term" value="P:DNA replication initiation"/>
    <property type="evidence" value="ECO:0007669"/>
    <property type="project" value="TreeGrafter"/>
</dbReference>
<keyword evidence="6" id="KW-1185">Reference proteome</keyword>
<keyword evidence="1" id="KW-0547">Nucleotide-binding</keyword>
<name>A0AA37XBL8_9MICO</name>
<dbReference type="GO" id="GO:0006302">
    <property type="term" value="P:double-strand break repair"/>
    <property type="evidence" value="ECO:0007669"/>
    <property type="project" value="TreeGrafter"/>
</dbReference>
<dbReference type="EMBL" id="BSUL01000001">
    <property type="protein sequence ID" value="GMA27587.1"/>
    <property type="molecule type" value="Genomic_DNA"/>
</dbReference>
<evidence type="ECO:0000313" key="5">
    <source>
        <dbReference type="EMBL" id="GMA27587.1"/>
    </source>
</evidence>
<evidence type="ECO:0000313" key="6">
    <source>
        <dbReference type="Proteomes" id="UP001157160"/>
    </source>
</evidence>
<dbReference type="Gene3D" id="3.40.1440.60">
    <property type="entry name" value="PriA, 3(prime) DNA-binding domain"/>
    <property type="match status" value="1"/>
</dbReference>
<organism evidence="5 6">
    <name type="scientific">Arenivirga flava</name>
    <dbReference type="NCBI Taxonomy" id="1930060"/>
    <lineage>
        <taxon>Bacteria</taxon>
        <taxon>Bacillati</taxon>
        <taxon>Actinomycetota</taxon>
        <taxon>Actinomycetes</taxon>
        <taxon>Micrococcales</taxon>
        <taxon>Microbacteriaceae</taxon>
        <taxon>Arenivirga</taxon>
    </lineage>
</organism>
<gene>
    <name evidence="5" type="primary">priA</name>
    <name evidence="5" type="ORF">GCM10025874_08400</name>
</gene>
<dbReference type="PANTHER" id="PTHR30580:SF0">
    <property type="entry name" value="PRIMOSOMAL PROTEIN N"/>
    <property type="match status" value="1"/>
</dbReference>
<dbReference type="PANTHER" id="PTHR30580">
    <property type="entry name" value="PRIMOSOMAL PROTEIN N"/>
    <property type="match status" value="1"/>
</dbReference>
<dbReference type="GO" id="GO:0043138">
    <property type="term" value="F:3'-5' DNA helicase activity"/>
    <property type="evidence" value="ECO:0007669"/>
    <property type="project" value="TreeGrafter"/>
</dbReference>
<dbReference type="RefSeq" id="WP_284230301.1">
    <property type="nucleotide sequence ID" value="NZ_BSUL01000001.1"/>
</dbReference>
<dbReference type="GO" id="GO:0003677">
    <property type="term" value="F:DNA binding"/>
    <property type="evidence" value="ECO:0007669"/>
    <property type="project" value="UniProtKB-KW"/>
</dbReference>
<proteinExistence type="predicted"/>
<dbReference type="AlphaFoldDB" id="A0AA37XBL8"/>
<evidence type="ECO:0000256" key="2">
    <source>
        <dbReference type="ARBA" id="ARBA00022840"/>
    </source>
</evidence>
<dbReference type="GO" id="GO:0005524">
    <property type="term" value="F:ATP binding"/>
    <property type="evidence" value="ECO:0007669"/>
    <property type="project" value="UniProtKB-KW"/>
</dbReference>
<evidence type="ECO:0000256" key="1">
    <source>
        <dbReference type="ARBA" id="ARBA00022741"/>
    </source>
</evidence>
<dbReference type="InterPro" id="IPR027417">
    <property type="entry name" value="P-loop_NTPase"/>
</dbReference>
<reference evidence="5 6" key="1">
    <citation type="journal article" date="2014" name="Int. J. Syst. Evol. Microbiol.">
        <title>Complete genome sequence of Corynebacterium casei LMG S-19264T (=DSM 44701T), isolated from a smear-ripened cheese.</title>
        <authorList>
            <consortium name="US DOE Joint Genome Institute (JGI-PGF)"/>
            <person name="Walter F."/>
            <person name="Albersmeier A."/>
            <person name="Kalinowski J."/>
            <person name="Ruckert C."/>
        </authorList>
    </citation>
    <scope>NUCLEOTIDE SEQUENCE [LARGE SCALE GENOMIC DNA]</scope>
    <source>
        <strain evidence="5 6">NBRC 112289</strain>
    </source>
</reference>
<comment type="caution">
    <text evidence="5">The sequence shown here is derived from an EMBL/GenBank/DDBJ whole genome shotgun (WGS) entry which is preliminary data.</text>
</comment>
<protein>
    <submittedName>
        <fullName evidence="5">Primosomal protein N</fullName>
    </submittedName>
</protein>
<keyword evidence="3" id="KW-0238">DNA-binding</keyword>
<sequence>MSASEPVARVLIDSALPQLDRLFDYAVPERLDAIAVPGVRVKVPLRSAGRIAEGYLVERAATSEAKGELARLEEVVSEARVLTPEVRALTRRLADRAAGSANDLVRLAVPRRQVRVEKAWLAAGPVAALALPEPVHPSGYGAGLTDAVSRGARIALHAVPRLVQAQGTWIGHWAASLAALAVTTLASGRSAILVVPDYRDQEQLETALAAIAPEGHVQRMDARQSNPDRYRAFLACLEGAPRIVVGNRSAVYAPVQDLGLIALWDDGDPLHAEPLSPGVHARDAALVRQEQSGCALVVAGHTRSTEVQRLVELGWFEAHEPERHAAPRVIPTAEQDDGGERMAAIARIPSSAWRIARDALEHGPVLVQVARPGNSAAAARRGEPVAVTVDAGRTAEDLGRAFPRTRVIVADGERPVQRVDGRPALVIATRGAEPIADGGYRAVLLLDGPRMLSRESLRVAEDCLRWWSNAVALAAEHATTVLVGVGGAPARALVTWRQELLAASELEDRRRLRFPPAVRTATIASDLPTVRQVLHELDELPHVDALEPEPVDEGRFRAVVRFDYGAGRAVAEHLRAAVIRNATGRRSVAREGGSRPRARLQVRLDGPEAFG</sequence>